<feature type="compositionally biased region" description="Polar residues" evidence="1">
    <location>
        <begin position="830"/>
        <end position="853"/>
    </location>
</feature>
<feature type="compositionally biased region" description="Basic and acidic residues" evidence="1">
    <location>
        <begin position="754"/>
        <end position="764"/>
    </location>
</feature>
<feature type="compositionally biased region" description="Acidic residues" evidence="1">
    <location>
        <begin position="211"/>
        <end position="222"/>
    </location>
</feature>
<feature type="compositionally biased region" description="Low complexity" evidence="1">
    <location>
        <begin position="185"/>
        <end position="197"/>
    </location>
</feature>
<proteinExistence type="predicted"/>
<organism evidence="2 3">
    <name type="scientific">Helicobacter aurati</name>
    <dbReference type="NCBI Taxonomy" id="137778"/>
    <lineage>
        <taxon>Bacteria</taxon>
        <taxon>Pseudomonadati</taxon>
        <taxon>Campylobacterota</taxon>
        <taxon>Epsilonproteobacteria</taxon>
        <taxon>Campylobacterales</taxon>
        <taxon>Helicobacteraceae</taxon>
        <taxon>Helicobacter</taxon>
    </lineage>
</organism>
<evidence type="ECO:0000313" key="2">
    <source>
        <dbReference type="EMBL" id="RDU71008.1"/>
    </source>
</evidence>
<accession>A0A3D8J0I8</accession>
<dbReference type="AlphaFoldDB" id="A0A3D8J0I8"/>
<feature type="compositionally biased region" description="Polar residues" evidence="1">
    <location>
        <begin position="198"/>
        <end position="210"/>
    </location>
</feature>
<protein>
    <recommendedName>
        <fullName evidence="4">Poly E-rich protein</fullName>
    </recommendedName>
</protein>
<feature type="compositionally biased region" description="Basic and acidic residues" evidence="1">
    <location>
        <begin position="387"/>
        <end position="406"/>
    </location>
</feature>
<reference evidence="2 3" key="1">
    <citation type="submission" date="2018-04" db="EMBL/GenBank/DDBJ databases">
        <title>Novel Campyloabacter and Helicobacter Species and Strains.</title>
        <authorList>
            <person name="Mannion A.J."/>
            <person name="Shen Z."/>
            <person name="Fox J.G."/>
        </authorList>
    </citation>
    <scope>NUCLEOTIDE SEQUENCE [LARGE SCALE GENOMIC DNA]</scope>
    <source>
        <strain evidence="2 3">MIT 97-5075</strain>
    </source>
</reference>
<feature type="compositionally biased region" description="Polar residues" evidence="1">
    <location>
        <begin position="765"/>
        <end position="781"/>
    </location>
</feature>
<evidence type="ECO:0000313" key="3">
    <source>
        <dbReference type="Proteomes" id="UP000256424"/>
    </source>
</evidence>
<dbReference type="RefSeq" id="WP_104762195.1">
    <property type="nucleotide sequence ID" value="NZ_FZPM01000001.1"/>
</dbReference>
<comment type="caution">
    <text evidence="2">The sequence shown here is derived from an EMBL/GenBank/DDBJ whole genome shotgun (WGS) entry which is preliminary data.</text>
</comment>
<keyword evidence="3" id="KW-1185">Reference proteome</keyword>
<feature type="region of interest" description="Disordered" evidence="1">
    <location>
        <begin position="878"/>
        <end position="986"/>
    </location>
</feature>
<feature type="region of interest" description="Disordered" evidence="1">
    <location>
        <begin position="287"/>
        <end position="430"/>
    </location>
</feature>
<dbReference type="EMBL" id="NXLW01000015">
    <property type="protein sequence ID" value="RDU71008.1"/>
    <property type="molecule type" value="Genomic_DNA"/>
</dbReference>
<feature type="region of interest" description="Disordered" evidence="1">
    <location>
        <begin position="827"/>
        <end position="860"/>
    </location>
</feature>
<evidence type="ECO:0000256" key="1">
    <source>
        <dbReference type="SAM" id="MobiDB-lite"/>
    </source>
</evidence>
<feature type="compositionally biased region" description="Polar residues" evidence="1">
    <location>
        <begin position="333"/>
        <end position="376"/>
    </location>
</feature>
<feature type="region of interest" description="Disordered" evidence="1">
    <location>
        <begin position="451"/>
        <end position="487"/>
    </location>
</feature>
<feature type="region of interest" description="Disordered" evidence="1">
    <location>
        <begin position="173"/>
        <end position="248"/>
    </location>
</feature>
<feature type="compositionally biased region" description="Polar residues" evidence="1">
    <location>
        <begin position="918"/>
        <end position="932"/>
    </location>
</feature>
<dbReference type="Proteomes" id="UP000256424">
    <property type="component" value="Unassembled WGS sequence"/>
</dbReference>
<feature type="compositionally biased region" description="Polar residues" evidence="1">
    <location>
        <begin position="476"/>
        <end position="485"/>
    </location>
</feature>
<dbReference type="OrthoDB" id="5324656at2"/>
<sequence length="1050" mass="116221">MKVLLINQNPVIKKLVDVASKKLNLEVENLAIIPAGFSFKDFICIIVDDENVKKNLNNLMSLQNHIKVCLLFGRKSQVNKNDFNIAIQKPFLPTDILEILNQCLPKEGETNVFDVDSAIDLDVSSIEPPQAEDVSSLQSVDDEAQAIVDKESKEGDGLDVDLDSLDFSVLEDVDSESNPDTQTDENNANAVENNSNAPQSENDIQSTSADDTVESSTEDITVEDSNTKIDFSSDLSDLKPNTEDTSPLDLANFDLDALVDSSALKAAGMEKPLDLLESDSTLDEEALKNAEEVSDDLILSDDERGMLQPSPKQFLESQMQEESSIQEAEDLQSQEQSKQDIQNNDGVTSTPFDELNVTESIQDSDLHSNESQSLESITIPANEAETLNDKKEGDEIQVAEDTHKIDTATNHNMDNVDEKTNDVDSTQSNSLDTAFDDLSAALNAAFHDIDNLDTQQADNKTSEDSPLGEELAMSAPNEQAQSIEPNVTEDINTDLESYDKDNQEETLNEYSTAQPEAFDELVSADSSTQDNAIEDEMSISNSSDIAIDDILEVDNLETEDTIEATDLESTDDIFSEENSVDDASKYDATDIEDLALEDLATENLETQTETKDSQEVNELMEDISTEDLLQAEDVMLSENILKEDTSPTNSDIDAQDIAFADSQKSEPLIESDIVDFEDDNISIEHNKEDSILFDEEDMSVQESPTQQDELQLDNELLLQSDEEIQQDKEISSNESDTHEIDSLELQDVLEGNNEDDKPAEDSIKQESSLSDSDNLQINESGASKIFDEDTLDEVNNLLKDTGVSKEHIEDSAQDNALEDLALQQDKGTDDYQTISDVSSNQIDVTTPVTQDNASLDEESIEKLSESAVAKALGEQELVFGDDPINSERQETQDNELADLQFSEDEELLADKEEHNQEVLEQSNSDDSVSNASFVEDKIDEIDSIAQQESDDNHSESSNQESDVLDIEETNLDTREEEPTNAQTLNKEDLSVAINEMSPHSKYATTDIADVKQMDGNSFIDFLREAPKEKIQEILKGANISFTVHFEDSHK</sequence>
<feature type="region of interest" description="Disordered" evidence="1">
    <location>
        <begin position="673"/>
        <end position="786"/>
    </location>
</feature>
<feature type="compositionally biased region" description="Low complexity" evidence="1">
    <location>
        <begin position="316"/>
        <end position="326"/>
    </location>
</feature>
<feature type="compositionally biased region" description="Low complexity" evidence="1">
    <location>
        <begin position="706"/>
        <end position="719"/>
    </location>
</feature>
<feature type="compositionally biased region" description="Basic and acidic residues" evidence="1">
    <location>
        <begin position="725"/>
        <end position="741"/>
    </location>
</feature>
<feature type="region of interest" description="Disordered" evidence="1">
    <location>
        <begin position="563"/>
        <end position="585"/>
    </location>
</feature>
<feature type="compositionally biased region" description="Basic and acidic residues" evidence="1">
    <location>
        <begin position="908"/>
        <end position="917"/>
    </location>
</feature>
<feature type="compositionally biased region" description="Acidic residues" evidence="1">
    <location>
        <begin position="892"/>
        <end position="907"/>
    </location>
</feature>
<gene>
    <name evidence="2" type="ORF">CQA66_07245</name>
</gene>
<feature type="compositionally biased region" description="Acidic residues" evidence="1">
    <location>
        <begin position="563"/>
        <end position="580"/>
    </location>
</feature>
<name>A0A3D8J0I8_9HELI</name>
<evidence type="ECO:0008006" key="4">
    <source>
        <dbReference type="Google" id="ProtNLM"/>
    </source>
</evidence>